<feature type="signal peptide" evidence="1">
    <location>
        <begin position="1"/>
        <end position="20"/>
    </location>
</feature>
<name>L1LA65_THEEQ</name>
<keyword evidence="3" id="KW-1185">Reference proteome</keyword>
<evidence type="ECO:0000313" key="3">
    <source>
        <dbReference type="Proteomes" id="UP000031512"/>
    </source>
</evidence>
<keyword evidence="1" id="KW-0732">Signal</keyword>
<organism evidence="2 3">
    <name type="scientific">Theileria equi strain WA</name>
    <dbReference type="NCBI Taxonomy" id="1537102"/>
    <lineage>
        <taxon>Eukaryota</taxon>
        <taxon>Sar</taxon>
        <taxon>Alveolata</taxon>
        <taxon>Apicomplexa</taxon>
        <taxon>Aconoidasida</taxon>
        <taxon>Piroplasmida</taxon>
        <taxon>Theileriidae</taxon>
        <taxon>Theileria</taxon>
    </lineage>
</organism>
<sequence>MKAVVVFFAFFVAKFYHCGAAPAGLSLDLALPDEGNLTVKRGVHFGLDTLECTPRTGVVLGNVMEGELLVHKVARGETVLDALLFSKDEASLLLRLLVSVGGKTEFKHLKKVDGKWELLKERKDFYELLKGLEGQEVPAGDLEEGVLLDG</sequence>
<evidence type="ECO:0000256" key="1">
    <source>
        <dbReference type="SAM" id="SignalP"/>
    </source>
</evidence>
<dbReference type="EMBL" id="ACOU01000007">
    <property type="protein sequence ID" value="EKX72332.1"/>
    <property type="molecule type" value="Genomic_DNA"/>
</dbReference>
<protein>
    <submittedName>
        <fullName evidence="2">Signal peptide containing protein</fullName>
    </submittedName>
</protein>
<dbReference type="Proteomes" id="UP000031512">
    <property type="component" value="Unassembled WGS sequence"/>
</dbReference>
<reference evidence="2 3" key="1">
    <citation type="journal article" date="2012" name="BMC Genomics">
        <title>Comparative genomic analysis and phylogenetic position of Theileria equi.</title>
        <authorList>
            <person name="Kappmeyer L.S."/>
            <person name="Thiagarajan M."/>
            <person name="Herndon D.R."/>
            <person name="Ramsay J.D."/>
            <person name="Caler E."/>
            <person name="Djikeng A."/>
            <person name="Gillespie J.J."/>
            <person name="Lau A.O."/>
            <person name="Roalson E.H."/>
            <person name="Silva J.C."/>
            <person name="Silva M.G."/>
            <person name="Suarez C.E."/>
            <person name="Ueti M.W."/>
            <person name="Nene V.M."/>
            <person name="Mealey R.H."/>
            <person name="Knowles D.P."/>
            <person name="Brayton K.A."/>
        </authorList>
    </citation>
    <scope>NUCLEOTIDE SEQUENCE [LARGE SCALE GENOMIC DNA]</scope>
    <source>
        <strain evidence="2 3">WA</strain>
    </source>
</reference>
<accession>L1LA65</accession>
<proteinExistence type="predicted"/>
<dbReference type="KEGG" id="beq:BEWA_047990"/>
<dbReference type="GeneID" id="15805202"/>
<feature type="chain" id="PRO_5003952284" evidence="1">
    <location>
        <begin position="21"/>
        <end position="150"/>
    </location>
</feature>
<evidence type="ECO:0000313" key="2">
    <source>
        <dbReference type="EMBL" id="EKX72332.1"/>
    </source>
</evidence>
<comment type="caution">
    <text evidence="2">The sequence shown here is derived from an EMBL/GenBank/DDBJ whole genome shotgun (WGS) entry which is preliminary data.</text>
</comment>
<dbReference type="VEuPathDB" id="PiroplasmaDB:BEWA_047990"/>
<dbReference type="AlphaFoldDB" id="L1LA65"/>
<gene>
    <name evidence="2" type="ORF">BEWA_047990</name>
</gene>
<dbReference type="RefSeq" id="XP_004831784.1">
    <property type="nucleotide sequence ID" value="XM_004831727.1"/>
</dbReference>